<dbReference type="AlphaFoldDB" id="A0A7D7WFW3"/>
<dbReference type="Gene3D" id="3.40.50.300">
    <property type="entry name" value="P-loop containing nucleotide triphosphate hydrolases"/>
    <property type="match status" value="1"/>
</dbReference>
<dbReference type="GO" id="GO:0005524">
    <property type="term" value="F:ATP binding"/>
    <property type="evidence" value="ECO:0007669"/>
    <property type="project" value="UniProtKB-KW"/>
</dbReference>
<dbReference type="SUPFAM" id="SSF52540">
    <property type="entry name" value="P-loop containing nucleoside triphosphate hydrolases"/>
    <property type="match status" value="1"/>
</dbReference>
<accession>A0A7D7WFW3</accession>
<keyword evidence="1" id="KW-0813">Transport</keyword>
<dbReference type="PANTHER" id="PTHR42781">
    <property type="entry name" value="SPERMIDINE/PUTRESCINE IMPORT ATP-BINDING PROTEIN POTA"/>
    <property type="match status" value="1"/>
</dbReference>
<keyword evidence="3 5" id="KW-0067">ATP-binding</keyword>
<dbReference type="InterPro" id="IPR003439">
    <property type="entry name" value="ABC_transporter-like_ATP-bd"/>
</dbReference>
<proteinExistence type="predicted"/>
<dbReference type="PANTHER" id="PTHR42781:SF4">
    <property type="entry name" value="SPERMIDINE_PUTRESCINE IMPORT ATP-BINDING PROTEIN POTA"/>
    <property type="match status" value="1"/>
</dbReference>
<dbReference type="PROSITE" id="PS50893">
    <property type="entry name" value="ABC_TRANSPORTER_2"/>
    <property type="match status" value="1"/>
</dbReference>
<feature type="domain" description="ABC transporter" evidence="4">
    <location>
        <begin position="2"/>
        <end position="232"/>
    </location>
</feature>
<dbReference type="GO" id="GO:0016887">
    <property type="term" value="F:ATP hydrolysis activity"/>
    <property type="evidence" value="ECO:0007669"/>
    <property type="project" value="InterPro"/>
</dbReference>
<sequence>MTGAVDAHVVVAHASLDVLLSLQPGEVVAVMGPSGAGKTTLLDALSGLTRLDAGHVSIDGEVLADTRRHTPPSRRAIGLLGQDPLLFPHMTAVGNIAFAARSAGSSRDESAAIAEEWMPRIGLSGLGDRRPDQLSGGQRQRVALARALAARPRLLLLDEPFSSLDVQAAGQLREVVREHLHGTTTVIVSHTLADAQYLATRLLILEHGRIAQEGPLPDVLASPSTPFTRAVAATA</sequence>
<reference evidence="5 6" key="1">
    <citation type="journal article" date="2020" name="Front. Microbiol.">
        <title>Design of Bacterial Strain-Specific qPCR Assays Using NGS Data and Publicly Available Resources and Its Application to Track Biocontrol Strains.</title>
        <authorList>
            <person name="Hernandez I."/>
            <person name="Sant C."/>
            <person name="Martinez R."/>
            <person name="Fernandez C."/>
        </authorList>
    </citation>
    <scope>NUCLEOTIDE SEQUENCE [LARGE SCALE GENOMIC DNA]</scope>
    <source>
        <strain evidence="5 6">B24</strain>
    </source>
</reference>
<evidence type="ECO:0000313" key="6">
    <source>
        <dbReference type="Proteomes" id="UP000515708"/>
    </source>
</evidence>
<dbReference type="EMBL" id="CP043732">
    <property type="protein sequence ID" value="QMU96313.1"/>
    <property type="molecule type" value="Genomic_DNA"/>
</dbReference>
<dbReference type="Pfam" id="PF00005">
    <property type="entry name" value="ABC_tran"/>
    <property type="match status" value="1"/>
</dbReference>
<evidence type="ECO:0000313" key="5">
    <source>
        <dbReference type="EMBL" id="QMU96313.1"/>
    </source>
</evidence>
<evidence type="ECO:0000256" key="1">
    <source>
        <dbReference type="ARBA" id="ARBA00022448"/>
    </source>
</evidence>
<evidence type="ECO:0000256" key="3">
    <source>
        <dbReference type="ARBA" id="ARBA00022840"/>
    </source>
</evidence>
<dbReference type="InterPro" id="IPR003593">
    <property type="entry name" value="AAA+_ATPase"/>
</dbReference>
<dbReference type="SMART" id="SM00382">
    <property type="entry name" value="AAA"/>
    <property type="match status" value="1"/>
</dbReference>
<dbReference type="PROSITE" id="PS00211">
    <property type="entry name" value="ABC_TRANSPORTER_1"/>
    <property type="match status" value="1"/>
</dbReference>
<organism evidence="5 6">
    <name type="scientific">Microbacterium esteraromaticum</name>
    <dbReference type="NCBI Taxonomy" id="57043"/>
    <lineage>
        <taxon>Bacteria</taxon>
        <taxon>Bacillati</taxon>
        <taxon>Actinomycetota</taxon>
        <taxon>Actinomycetes</taxon>
        <taxon>Micrococcales</taxon>
        <taxon>Microbacteriaceae</taxon>
        <taxon>Microbacterium</taxon>
    </lineage>
</organism>
<dbReference type="Proteomes" id="UP000515708">
    <property type="component" value="Chromosome"/>
</dbReference>
<keyword evidence="2" id="KW-0547">Nucleotide-binding</keyword>
<protein>
    <submittedName>
        <fullName evidence="5">ATP-binding cassette domain-containing protein</fullName>
    </submittedName>
</protein>
<dbReference type="InterPro" id="IPR027417">
    <property type="entry name" value="P-loop_NTPase"/>
</dbReference>
<gene>
    <name evidence="5" type="ORF">FVO59_03140</name>
</gene>
<name>A0A7D7WFW3_9MICO</name>
<evidence type="ECO:0000256" key="2">
    <source>
        <dbReference type="ARBA" id="ARBA00022741"/>
    </source>
</evidence>
<dbReference type="InterPro" id="IPR050093">
    <property type="entry name" value="ABC_SmlMolc_Importer"/>
</dbReference>
<evidence type="ECO:0000259" key="4">
    <source>
        <dbReference type="PROSITE" id="PS50893"/>
    </source>
</evidence>
<dbReference type="RefSeq" id="WP_182254559.1">
    <property type="nucleotide sequence ID" value="NZ_CP043732.1"/>
</dbReference>
<dbReference type="InterPro" id="IPR017871">
    <property type="entry name" value="ABC_transporter-like_CS"/>
</dbReference>